<feature type="region of interest" description="Disordered" evidence="1">
    <location>
        <begin position="1"/>
        <end position="22"/>
    </location>
</feature>
<reference evidence="3" key="1">
    <citation type="submission" date="2025-08" db="UniProtKB">
        <authorList>
            <consortium name="RefSeq"/>
        </authorList>
    </citation>
    <scope>IDENTIFICATION</scope>
    <source>
        <tissue evidence="3">Kidney</tissue>
    </source>
</reference>
<dbReference type="PANTHER" id="PTHR28366:SF1">
    <property type="entry name" value="CHROMOSOME 1 OPEN READING FRAME 131"/>
    <property type="match status" value="1"/>
</dbReference>
<dbReference type="GeneID" id="105306016"/>
<dbReference type="OrthoDB" id="10067479at2759"/>
<dbReference type="Proteomes" id="UP000515202">
    <property type="component" value="Unplaced"/>
</dbReference>
<gene>
    <name evidence="3" type="primary">CUNH1orf131</name>
</gene>
<feature type="compositionally biased region" description="Basic and acidic residues" evidence="1">
    <location>
        <begin position="193"/>
        <end position="208"/>
    </location>
</feature>
<dbReference type="AlphaFoldDB" id="A0A6P6BWP7"/>
<keyword evidence="2" id="KW-1185">Reference proteome</keyword>
<evidence type="ECO:0000313" key="3">
    <source>
        <dbReference type="RefSeq" id="XP_023379552.1"/>
    </source>
</evidence>
<proteinExistence type="predicted"/>
<accession>A0A6P6BWP7</accession>
<feature type="region of interest" description="Disordered" evidence="1">
    <location>
        <begin position="319"/>
        <end position="358"/>
    </location>
</feature>
<dbReference type="CTD" id="128061"/>
<name>A0A6P6BWP7_PTEVA</name>
<feature type="region of interest" description="Disordered" evidence="1">
    <location>
        <begin position="182"/>
        <end position="230"/>
    </location>
</feature>
<evidence type="ECO:0000313" key="2">
    <source>
        <dbReference type="Proteomes" id="UP000515202"/>
    </source>
</evidence>
<sequence length="380" mass="41880">MGKRRQTRGITLPRSHSGEGRGVVTLSPDGCADLLSLPAVQHAAAASNDTRCQTAEHLLRAWRCWKVVVIKAASASREQPGTRRHRRKRRFAAAHLEDTSLLAPSPLLIRVKDTRSHRGKDAARFGFLSVQIRPCRKERESSFLCAYIRVLLVTVARVHVRSRDLAITWQLKPKYSFSFSVSEHTGETEDEAEPKRTGKKESRKRDARTPAAAAAAPAPPPGSPVRGQRKGAQSFFAELRAELQGGPAAPPAGAGAAASRSRERVAVVRFCSRRRTGGQQPHPHGDTKTKASLLEKTKASLLEKDVDVQEFNLEKCQAQDTDIFKRKKRKGQEDRKSRKKQPAASMSSGGRNGQVGRFKNGTLILSQVDIKKINSSRVAR</sequence>
<dbReference type="KEGG" id="pvp:105306016"/>
<evidence type="ECO:0000256" key="1">
    <source>
        <dbReference type="SAM" id="MobiDB-lite"/>
    </source>
</evidence>
<protein>
    <submittedName>
        <fullName evidence="3">Uncharacterized protein C1orf131 homolog</fullName>
    </submittedName>
</protein>
<dbReference type="RefSeq" id="XP_023379552.1">
    <property type="nucleotide sequence ID" value="XM_023523784.1"/>
</dbReference>
<dbReference type="PANTHER" id="PTHR28366">
    <property type="entry name" value="CHROMOSOME 1 OPEN READING FRAME 131"/>
    <property type="match status" value="1"/>
</dbReference>
<organism evidence="2 3">
    <name type="scientific">Pteropus vampyrus</name>
    <name type="common">Large flying fox</name>
    <dbReference type="NCBI Taxonomy" id="132908"/>
    <lineage>
        <taxon>Eukaryota</taxon>
        <taxon>Metazoa</taxon>
        <taxon>Chordata</taxon>
        <taxon>Craniata</taxon>
        <taxon>Vertebrata</taxon>
        <taxon>Euteleostomi</taxon>
        <taxon>Mammalia</taxon>
        <taxon>Eutheria</taxon>
        <taxon>Laurasiatheria</taxon>
        <taxon>Chiroptera</taxon>
        <taxon>Yinpterochiroptera</taxon>
        <taxon>Pteropodoidea</taxon>
        <taxon>Pteropodidae</taxon>
        <taxon>Pteropodinae</taxon>
        <taxon>Pteropus</taxon>
    </lineage>
</organism>
<dbReference type="InterPro" id="IPR052852">
    <property type="entry name" value="SSU_Processome_Comp"/>
</dbReference>